<evidence type="ECO:0000256" key="1">
    <source>
        <dbReference type="SAM" id="MobiDB-lite"/>
    </source>
</evidence>
<feature type="region of interest" description="Disordered" evidence="1">
    <location>
        <begin position="1"/>
        <end position="26"/>
    </location>
</feature>
<dbReference type="Gene3D" id="1.10.10.10">
    <property type="entry name" value="Winged helix-like DNA-binding domain superfamily/Winged helix DNA-binding domain"/>
    <property type="match status" value="1"/>
</dbReference>
<proteinExistence type="predicted"/>
<dbReference type="InterPro" id="IPR036390">
    <property type="entry name" value="WH_DNA-bd_sf"/>
</dbReference>
<protein>
    <submittedName>
        <fullName evidence="3">PadR family transcriptional regulator</fullName>
    </submittedName>
</protein>
<dbReference type="SUPFAM" id="SSF46785">
    <property type="entry name" value="Winged helix' DNA-binding domain"/>
    <property type="match status" value="1"/>
</dbReference>
<dbReference type="Pfam" id="PF03551">
    <property type="entry name" value="PadR"/>
    <property type="match status" value="1"/>
</dbReference>
<evidence type="ECO:0000259" key="2">
    <source>
        <dbReference type="Pfam" id="PF03551"/>
    </source>
</evidence>
<evidence type="ECO:0000313" key="3">
    <source>
        <dbReference type="EMBL" id="MFC6883981.1"/>
    </source>
</evidence>
<keyword evidence="4" id="KW-1185">Reference proteome</keyword>
<organism evidence="3 4">
    <name type="scientific">Actinomadura yumaensis</name>
    <dbReference type="NCBI Taxonomy" id="111807"/>
    <lineage>
        <taxon>Bacteria</taxon>
        <taxon>Bacillati</taxon>
        <taxon>Actinomycetota</taxon>
        <taxon>Actinomycetes</taxon>
        <taxon>Streptosporangiales</taxon>
        <taxon>Thermomonosporaceae</taxon>
        <taxon>Actinomadura</taxon>
    </lineage>
</organism>
<name>A0ABW2CQC9_9ACTN</name>
<sequence>MPSTADGTAEEAAEPEPAPEPAGAAAGAAGAADAVRLPATAWAVLGILSFGEELTGYEVRRWSDHILRFFYWSPAMSQIYSELKRLEQVGYAASRTVTGEDVRTKRVYAITGAGRDALARWVRTAPVEPPVLKHGAALRVWLGHLATPDRLREIVSQHRDNAQRLHEEAEYSRQTAAAEPGWGYPELVARWATRYYAAERDLADAMLADLEELARAPEPPPGPAR</sequence>
<dbReference type="RefSeq" id="WP_378042605.1">
    <property type="nucleotide sequence ID" value="NZ_JBHSXE010000001.1"/>
</dbReference>
<gene>
    <name evidence="3" type="ORF">ACFQKB_29770</name>
</gene>
<dbReference type="EMBL" id="JBHSXS010000023">
    <property type="protein sequence ID" value="MFC6883981.1"/>
    <property type="molecule type" value="Genomic_DNA"/>
</dbReference>
<dbReference type="Proteomes" id="UP001596380">
    <property type="component" value="Unassembled WGS sequence"/>
</dbReference>
<dbReference type="PANTHER" id="PTHR43252">
    <property type="entry name" value="TRANSCRIPTIONAL REGULATOR YQJI"/>
    <property type="match status" value="1"/>
</dbReference>
<dbReference type="InterPro" id="IPR036388">
    <property type="entry name" value="WH-like_DNA-bd_sf"/>
</dbReference>
<dbReference type="PANTHER" id="PTHR43252:SF6">
    <property type="entry name" value="NEGATIVE TRANSCRIPTION REGULATOR PADR"/>
    <property type="match status" value="1"/>
</dbReference>
<accession>A0ABW2CQC9</accession>
<dbReference type="InterPro" id="IPR005149">
    <property type="entry name" value="Tscrpt_reg_PadR_N"/>
</dbReference>
<reference evidence="4" key="1">
    <citation type="journal article" date="2019" name="Int. J. Syst. Evol. Microbiol.">
        <title>The Global Catalogue of Microorganisms (GCM) 10K type strain sequencing project: providing services to taxonomists for standard genome sequencing and annotation.</title>
        <authorList>
            <consortium name="The Broad Institute Genomics Platform"/>
            <consortium name="The Broad Institute Genome Sequencing Center for Infectious Disease"/>
            <person name="Wu L."/>
            <person name="Ma J."/>
        </authorList>
    </citation>
    <scope>NUCLEOTIDE SEQUENCE [LARGE SCALE GENOMIC DNA]</scope>
    <source>
        <strain evidence="4">JCM 3369</strain>
    </source>
</reference>
<comment type="caution">
    <text evidence="3">The sequence shown here is derived from an EMBL/GenBank/DDBJ whole genome shotgun (WGS) entry which is preliminary data.</text>
</comment>
<evidence type="ECO:0000313" key="4">
    <source>
        <dbReference type="Proteomes" id="UP001596380"/>
    </source>
</evidence>
<feature type="domain" description="Transcription regulator PadR N-terminal" evidence="2">
    <location>
        <begin position="44"/>
        <end position="119"/>
    </location>
</feature>